<dbReference type="Pfam" id="PF00067">
    <property type="entry name" value="p450"/>
    <property type="match status" value="1"/>
</dbReference>
<dbReference type="Gene3D" id="1.10.630.10">
    <property type="entry name" value="Cytochrome P450"/>
    <property type="match status" value="1"/>
</dbReference>
<dbReference type="GO" id="GO:0005506">
    <property type="term" value="F:iron ion binding"/>
    <property type="evidence" value="ECO:0007669"/>
    <property type="project" value="InterPro"/>
</dbReference>
<keyword evidence="9" id="KW-1133">Transmembrane helix</keyword>
<reference evidence="10 11" key="1">
    <citation type="submission" date="2018-02" db="EMBL/GenBank/DDBJ databases">
        <title>The genomes of Aspergillus section Nigri reveals drivers in fungal speciation.</title>
        <authorList>
            <consortium name="DOE Joint Genome Institute"/>
            <person name="Vesth T.C."/>
            <person name="Nybo J."/>
            <person name="Theobald S."/>
            <person name="Brandl J."/>
            <person name="Frisvad J.C."/>
            <person name="Nielsen K.F."/>
            <person name="Lyhne E.K."/>
            <person name="Kogle M.E."/>
            <person name="Kuo A."/>
            <person name="Riley R."/>
            <person name="Clum A."/>
            <person name="Nolan M."/>
            <person name="Lipzen A."/>
            <person name="Salamov A."/>
            <person name="Henrissat B."/>
            <person name="Wiebenga A."/>
            <person name="De vries R.P."/>
            <person name="Grigoriev I.V."/>
            <person name="Mortensen U.H."/>
            <person name="Andersen M.R."/>
            <person name="Baker S.E."/>
        </authorList>
    </citation>
    <scope>NUCLEOTIDE SEQUENCE [LARGE SCALE GENOMIC DNA]</scope>
    <source>
        <strain evidence="10 11">CBS 101889</strain>
    </source>
</reference>
<evidence type="ECO:0000256" key="7">
    <source>
        <dbReference type="ARBA" id="ARBA00023033"/>
    </source>
</evidence>
<evidence type="ECO:0000256" key="9">
    <source>
        <dbReference type="SAM" id="Phobius"/>
    </source>
</evidence>
<dbReference type="PRINTS" id="PR00463">
    <property type="entry name" value="EP450I"/>
</dbReference>
<gene>
    <name evidence="10" type="ORF">BO97DRAFT_24964</name>
</gene>
<feature type="binding site" description="axial binding residue" evidence="8">
    <location>
        <position position="460"/>
    </location>
    <ligand>
        <name>heme</name>
        <dbReference type="ChEBI" id="CHEBI:30413"/>
    </ligand>
    <ligandPart>
        <name>Fe</name>
        <dbReference type="ChEBI" id="CHEBI:18248"/>
    </ligandPart>
</feature>
<dbReference type="PANTHER" id="PTHR24305">
    <property type="entry name" value="CYTOCHROME P450"/>
    <property type="match status" value="1"/>
</dbReference>
<proteinExistence type="inferred from homology"/>
<dbReference type="GO" id="GO:0020037">
    <property type="term" value="F:heme binding"/>
    <property type="evidence" value="ECO:0007669"/>
    <property type="project" value="InterPro"/>
</dbReference>
<dbReference type="GO" id="GO:0004497">
    <property type="term" value="F:monooxygenase activity"/>
    <property type="evidence" value="ECO:0007669"/>
    <property type="project" value="UniProtKB-KW"/>
</dbReference>
<keyword evidence="6 8" id="KW-0408">Iron</keyword>
<keyword evidence="3 8" id="KW-0349">Heme</keyword>
<accession>A0A395I249</accession>
<keyword evidence="9" id="KW-0812">Transmembrane</keyword>
<dbReference type="OrthoDB" id="3945418at2759"/>
<comment type="cofactor">
    <cofactor evidence="1 8">
        <name>heme</name>
        <dbReference type="ChEBI" id="CHEBI:30413"/>
    </cofactor>
</comment>
<evidence type="ECO:0000256" key="3">
    <source>
        <dbReference type="ARBA" id="ARBA00022617"/>
    </source>
</evidence>
<dbReference type="InterPro" id="IPR002401">
    <property type="entry name" value="Cyt_P450_E_grp-I"/>
</dbReference>
<dbReference type="SUPFAM" id="SSF48264">
    <property type="entry name" value="Cytochrome P450"/>
    <property type="match status" value="1"/>
</dbReference>
<dbReference type="EMBL" id="KZ824277">
    <property type="protein sequence ID" value="RAL13759.1"/>
    <property type="molecule type" value="Genomic_DNA"/>
</dbReference>
<sequence>MDLIIARALLLNYLQYPVLFGLLYVVTLVVYRLTLSPLARFPGPRLAAATGLYEAYYQVVKDGIFTWKINSLHGQYGPIVRIKPNELHIRDPDYYDTLYSGPGTHRNKDAGFSFIAFPKSLFSTEEHELHRDRRRVLGQFLKKNAIQQIEPAIHANIELLGRHFSSLVGSTKSLELHTAFECFTADTLSQYCFGKQEGFHYLEQPELSTTWKLRINWMFEFCRMNRQFPFLVFFARVLPWLATKVCPPYGYILGLEQDIKGLVRQAIDRHQTSSKTNRGSSLPGASTAIYPTILADPTVPRSEKELSRLEDDAIFLMMAGTDAPSQALAITMFHILNNPDAHQKLKAELFASMPEASSIAPLETLEQLPFLSATIKEGLRLSSIVTTRLPRIAPHETLQYKQWSIPAGTPVSMSTYFILRDSTIFPDPTRFLPERWLLDPETLQRQQRYLVPASKGTLGCLGQNLNSALMYLVLGTLFRRYDLALFETTEENVRMVKDNFIGQTGLGLNNVRVRVLSRFL</sequence>
<dbReference type="InterPro" id="IPR050121">
    <property type="entry name" value="Cytochrome_P450_monoxygenase"/>
</dbReference>
<keyword evidence="4 8" id="KW-0479">Metal-binding</keyword>
<organism evidence="10 11">
    <name type="scientific">Aspergillus homomorphus (strain CBS 101889)</name>
    <dbReference type="NCBI Taxonomy" id="1450537"/>
    <lineage>
        <taxon>Eukaryota</taxon>
        <taxon>Fungi</taxon>
        <taxon>Dikarya</taxon>
        <taxon>Ascomycota</taxon>
        <taxon>Pezizomycotina</taxon>
        <taxon>Eurotiomycetes</taxon>
        <taxon>Eurotiomycetidae</taxon>
        <taxon>Eurotiales</taxon>
        <taxon>Aspergillaceae</taxon>
        <taxon>Aspergillus</taxon>
        <taxon>Aspergillus subgen. Circumdati</taxon>
    </lineage>
</organism>
<name>A0A395I249_ASPHC</name>
<dbReference type="GeneID" id="37195129"/>
<evidence type="ECO:0000313" key="10">
    <source>
        <dbReference type="EMBL" id="RAL13759.1"/>
    </source>
</evidence>
<dbReference type="CDD" id="cd11062">
    <property type="entry name" value="CYP58-like"/>
    <property type="match status" value="1"/>
</dbReference>
<dbReference type="RefSeq" id="XP_025552913.1">
    <property type="nucleotide sequence ID" value="XM_025690840.1"/>
</dbReference>
<protein>
    <submittedName>
        <fullName evidence="10">Benzoate 4-monooxygenase cytochrome P450</fullName>
    </submittedName>
</protein>
<evidence type="ECO:0000313" key="11">
    <source>
        <dbReference type="Proteomes" id="UP000248961"/>
    </source>
</evidence>
<feature type="transmembrane region" description="Helical" evidence="9">
    <location>
        <begin position="16"/>
        <end position="35"/>
    </location>
</feature>
<dbReference type="InterPro" id="IPR001128">
    <property type="entry name" value="Cyt_P450"/>
</dbReference>
<evidence type="ECO:0000256" key="1">
    <source>
        <dbReference type="ARBA" id="ARBA00001971"/>
    </source>
</evidence>
<evidence type="ECO:0000256" key="4">
    <source>
        <dbReference type="ARBA" id="ARBA00022723"/>
    </source>
</evidence>
<dbReference type="AlphaFoldDB" id="A0A395I249"/>
<keyword evidence="11" id="KW-1185">Reference proteome</keyword>
<dbReference type="InterPro" id="IPR036396">
    <property type="entry name" value="Cyt_P450_sf"/>
</dbReference>
<keyword evidence="5" id="KW-0560">Oxidoreductase</keyword>
<dbReference type="VEuPathDB" id="FungiDB:BO97DRAFT_24964"/>
<evidence type="ECO:0000256" key="6">
    <source>
        <dbReference type="ARBA" id="ARBA00023004"/>
    </source>
</evidence>
<dbReference type="GO" id="GO:0016705">
    <property type="term" value="F:oxidoreductase activity, acting on paired donors, with incorporation or reduction of molecular oxygen"/>
    <property type="evidence" value="ECO:0007669"/>
    <property type="project" value="InterPro"/>
</dbReference>
<dbReference type="PANTHER" id="PTHR24305:SF157">
    <property type="entry name" value="N-ACETYLTRYPTOPHAN 6-HYDROXYLASE IVOC-RELATED"/>
    <property type="match status" value="1"/>
</dbReference>
<keyword evidence="7 10" id="KW-0503">Monooxygenase</keyword>
<comment type="similarity">
    <text evidence="2">Belongs to the cytochrome P450 family.</text>
</comment>
<keyword evidence="9" id="KW-0472">Membrane</keyword>
<dbReference type="STRING" id="1450537.A0A395I249"/>
<dbReference type="Proteomes" id="UP000248961">
    <property type="component" value="Unassembled WGS sequence"/>
</dbReference>
<evidence type="ECO:0000256" key="8">
    <source>
        <dbReference type="PIRSR" id="PIRSR602401-1"/>
    </source>
</evidence>
<evidence type="ECO:0000256" key="2">
    <source>
        <dbReference type="ARBA" id="ARBA00010617"/>
    </source>
</evidence>
<evidence type="ECO:0000256" key="5">
    <source>
        <dbReference type="ARBA" id="ARBA00023002"/>
    </source>
</evidence>